<dbReference type="AlphaFoldDB" id="A0A836GQU5"/>
<dbReference type="Proteomes" id="UP000674179">
    <property type="component" value="Chromosome 22"/>
</dbReference>
<dbReference type="RefSeq" id="XP_067693155.1">
    <property type="nucleotide sequence ID" value="XM_067835122.1"/>
</dbReference>
<protein>
    <submittedName>
        <fullName evidence="1">Uncharacterized protein</fullName>
    </submittedName>
</protein>
<dbReference type="EMBL" id="JAFHKP010000022">
    <property type="protein sequence ID" value="KAG5479626.1"/>
    <property type="molecule type" value="Genomic_DNA"/>
</dbReference>
<comment type="caution">
    <text evidence="1">The sequence shown here is derived from an EMBL/GenBank/DDBJ whole genome shotgun (WGS) entry which is preliminary data.</text>
</comment>
<keyword evidence="2" id="KW-1185">Reference proteome</keyword>
<organism evidence="1 2">
    <name type="scientific">Leishmania enriettii</name>
    <dbReference type="NCBI Taxonomy" id="5663"/>
    <lineage>
        <taxon>Eukaryota</taxon>
        <taxon>Discoba</taxon>
        <taxon>Euglenozoa</taxon>
        <taxon>Kinetoplastea</taxon>
        <taxon>Metakinetoplastina</taxon>
        <taxon>Trypanosomatida</taxon>
        <taxon>Trypanosomatidae</taxon>
        <taxon>Leishmaniinae</taxon>
        <taxon>Leishmania</taxon>
    </lineage>
</organism>
<reference evidence="1 2" key="1">
    <citation type="submission" date="2021-02" db="EMBL/GenBank/DDBJ databases">
        <title>Leishmania (Mundinia) enrietti genome sequencing and assembly.</title>
        <authorList>
            <person name="Almutairi H."/>
            <person name="Gatherer D."/>
        </authorList>
    </citation>
    <scope>NUCLEOTIDE SEQUENCE [LARGE SCALE GENOMIC DNA]</scope>
    <source>
        <strain evidence="1">CUR178</strain>
    </source>
</reference>
<accession>A0A836GQU5</accession>
<dbReference type="GeneID" id="94170632"/>
<gene>
    <name evidence="1" type="ORF">CUR178_03388</name>
</gene>
<dbReference type="KEGG" id="lenr:94170632"/>
<evidence type="ECO:0000313" key="1">
    <source>
        <dbReference type="EMBL" id="KAG5479626.1"/>
    </source>
</evidence>
<evidence type="ECO:0000313" key="2">
    <source>
        <dbReference type="Proteomes" id="UP000674179"/>
    </source>
</evidence>
<name>A0A836GQU5_LEIEN</name>
<proteinExistence type="predicted"/>
<sequence length="62" mass="6750">MCSQPTHLSRQYNGDRRNGSAAVATHMVEVAEVKSCIPLHRADSGTEAWRITFSPSSFASAK</sequence>